<gene>
    <name evidence="1" type="ORF">H2198_000572</name>
</gene>
<evidence type="ECO:0000313" key="1">
    <source>
        <dbReference type="EMBL" id="KAJ9663812.1"/>
    </source>
</evidence>
<evidence type="ECO:0000313" key="2">
    <source>
        <dbReference type="Proteomes" id="UP001172386"/>
    </source>
</evidence>
<dbReference type="Proteomes" id="UP001172386">
    <property type="component" value="Unassembled WGS sequence"/>
</dbReference>
<dbReference type="EMBL" id="JAPDRQ010000006">
    <property type="protein sequence ID" value="KAJ9663812.1"/>
    <property type="molecule type" value="Genomic_DNA"/>
</dbReference>
<reference evidence="1" key="1">
    <citation type="submission" date="2022-10" db="EMBL/GenBank/DDBJ databases">
        <title>Culturing micro-colonial fungi from biological soil crusts in the Mojave desert and describing Neophaeococcomyces mojavensis, and introducing the new genera and species Taxawa tesnikishii.</title>
        <authorList>
            <person name="Kurbessoian T."/>
            <person name="Stajich J.E."/>
        </authorList>
    </citation>
    <scope>NUCLEOTIDE SEQUENCE</scope>
    <source>
        <strain evidence="1">JES_112</strain>
    </source>
</reference>
<protein>
    <submittedName>
        <fullName evidence="1">Uncharacterized protein</fullName>
    </submittedName>
</protein>
<sequence length="270" mass="29318">MSTTRVLLIGGHGKIALHLTPLLLTKSWNVTSLVRNPDHESEITKLGQGKSGKLDVLVDSLDDIKSDAQAQSVLDKVNPDIVIWSAGAGGKGGPSRTKAVDEVAAKHYISASLSRPSVKKFLMVSYIASRHGTPPWWNKEDVEAAEHVNTKVLPAYFAAKVEADEHFAALAKKREQSGDKEFQAINLRPGTLTDDPSSGKVLLGKTPARGKVSRESVARVAAALLERNDTRGWYDLLDGDESVEEAVERCVKKGWDGIQGEDLDKIYARA</sequence>
<name>A0ACC3AJT5_9EURO</name>
<proteinExistence type="predicted"/>
<keyword evidence="2" id="KW-1185">Reference proteome</keyword>
<organism evidence="1 2">
    <name type="scientific">Neophaeococcomyces mojaviensis</name>
    <dbReference type="NCBI Taxonomy" id="3383035"/>
    <lineage>
        <taxon>Eukaryota</taxon>
        <taxon>Fungi</taxon>
        <taxon>Dikarya</taxon>
        <taxon>Ascomycota</taxon>
        <taxon>Pezizomycotina</taxon>
        <taxon>Eurotiomycetes</taxon>
        <taxon>Chaetothyriomycetidae</taxon>
        <taxon>Chaetothyriales</taxon>
        <taxon>Chaetothyriales incertae sedis</taxon>
        <taxon>Neophaeococcomyces</taxon>
    </lineage>
</organism>
<accession>A0ACC3AJT5</accession>
<comment type="caution">
    <text evidence="1">The sequence shown here is derived from an EMBL/GenBank/DDBJ whole genome shotgun (WGS) entry which is preliminary data.</text>
</comment>